<accession>A0A9D4CBZ6</accession>
<dbReference type="AlphaFoldDB" id="A0A9D4CBZ6"/>
<keyword evidence="2" id="KW-1185">Reference proteome</keyword>
<reference evidence="1" key="1">
    <citation type="journal article" date="2019" name="bioRxiv">
        <title>The Genome of the Zebra Mussel, Dreissena polymorpha: A Resource for Invasive Species Research.</title>
        <authorList>
            <person name="McCartney M.A."/>
            <person name="Auch B."/>
            <person name="Kono T."/>
            <person name="Mallez S."/>
            <person name="Zhang Y."/>
            <person name="Obille A."/>
            <person name="Becker A."/>
            <person name="Abrahante J.E."/>
            <person name="Garbe J."/>
            <person name="Badalamenti J.P."/>
            <person name="Herman A."/>
            <person name="Mangelson H."/>
            <person name="Liachko I."/>
            <person name="Sullivan S."/>
            <person name="Sone E.D."/>
            <person name="Koren S."/>
            <person name="Silverstein K.A.T."/>
            <person name="Beckman K.B."/>
            <person name="Gohl D.M."/>
        </authorList>
    </citation>
    <scope>NUCLEOTIDE SEQUENCE</scope>
    <source>
        <strain evidence="1">Duluth1</strain>
        <tissue evidence="1">Whole animal</tissue>
    </source>
</reference>
<comment type="caution">
    <text evidence="1">The sequence shown here is derived from an EMBL/GenBank/DDBJ whole genome shotgun (WGS) entry which is preliminary data.</text>
</comment>
<protein>
    <recommendedName>
        <fullName evidence="3">GIY-YIG domain-containing protein</fullName>
    </recommendedName>
</protein>
<reference evidence="1" key="2">
    <citation type="submission" date="2020-11" db="EMBL/GenBank/DDBJ databases">
        <authorList>
            <person name="McCartney M.A."/>
            <person name="Auch B."/>
            <person name="Kono T."/>
            <person name="Mallez S."/>
            <person name="Becker A."/>
            <person name="Gohl D.M."/>
            <person name="Silverstein K.A.T."/>
            <person name="Koren S."/>
            <person name="Bechman K.B."/>
            <person name="Herman A."/>
            <person name="Abrahante J.E."/>
            <person name="Garbe J."/>
        </authorList>
    </citation>
    <scope>NUCLEOTIDE SEQUENCE</scope>
    <source>
        <strain evidence="1">Duluth1</strain>
        <tissue evidence="1">Whole animal</tissue>
    </source>
</reference>
<organism evidence="1 2">
    <name type="scientific">Dreissena polymorpha</name>
    <name type="common">Zebra mussel</name>
    <name type="synonym">Mytilus polymorpha</name>
    <dbReference type="NCBI Taxonomy" id="45954"/>
    <lineage>
        <taxon>Eukaryota</taxon>
        <taxon>Metazoa</taxon>
        <taxon>Spiralia</taxon>
        <taxon>Lophotrochozoa</taxon>
        <taxon>Mollusca</taxon>
        <taxon>Bivalvia</taxon>
        <taxon>Autobranchia</taxon>
        <taxon>Heteroconchia</taxon>
        <taxon>Euheterodonta</taxon>
        <taxon>Imparidentia</taxon>
        <taxon>Neoheterodontei</taxon>
        <taxon>Myida</taxon>
        <taxon>Dreissenoidea</taxon>
        <taxon>Dreissenidae</taxon>
        <taxon>Dreissena</taxon>
    </lineage>
</organism>
<evidence type="ECO:0000313" key="1">
    <source>
        <dbReference type="EMBL" id="KAH3721075.1"/>
    </source>
</evidence>
<dbReference type="EMBL" id="JAIWYP010000013">
    <property type="protein sequence ID" value="KAH3721075.1"/>
    <property type="molecule type" value="Genomic_DNA"/>
</dbReference>
<gene>
    <name evidence="1" type="ORF">DPMN_063990</name>
</gene>
<evidence type="ECO:0000313" key="2">
    <source>
        <dbReference type="Proteomes" id="UP000828390"/>
    </source>
</evidence>
<sequence>MVYVGETSRSLKERAKGYEADVRLRRDKPISQHFNDAGHRVQDMGVSVLSQIRDNSRYHRLIKELEFKKRFETQSPNILNTKINLMSCYGKLSSNKYM</sequence>
<proteinExistence type="predicted"/>
<name>A0A9D4CBZ6_DREPO</name>
<dbReference type="Proteomes" id="UP000828390">
    <property type="component" value="Unassembled WGS sequence"/>
</dbReference>
<evidence type="ECO:0008006" key="3">
    <source>
        <dbReference type="Google" id="ProtNLM"/>
    </source>
</evidence>